<evidence type="ECO:0000256" key="4">
    <source>
        <dbReference type="ARBA" id="ARBA00022448"/>
    </source>
</evidence>
<dbReference type="Gene3D" id="1.10.520.20">
    <property type="entry name" value="N-terminal domain of the delta subunit of the F1F0-ATP synthase"/>
    <property type="match status" value="1"/>
</dbReference>
<dbReference type="EMBL" id="LFJN01000002">
    <property type="protein sequence ID" value="KPI45086.1"/>
    <property type="molecule type" value="Genomic_DNA"/>
</dbReference>
<dbReference type="GO" id="GO:0046933">
    <property type="term" value="F:proton-transporting ATP synthase activity, rotational mechanism"/>
    <property type="evidence" value="ECO:0007669"/>
    <property type="project" value="InterPro"/>
</dbReference>
<reference evidence="9 10" key="1">
    <citation type="submission" date="2015-06" db="EMBL/GenBank/DDBJ databases">
        <title>Draft genome of the ant-associated black yeast Phialophora attae CBS 131958.</title>
        <authorList>
            <person name="Moreno L.F."/>
            <person name="Stielow B.J."/>
            <person name="de Hoog S."/>
            <person name="Vicente V.A."/>
            <person name="Weiss V.A."/>
            <person name="de Vries M."/>
            <person name="Cruz L.M."/>
            <person name="Souza E.M."/>
        </authorList>
    </citation>
    <scope>NUCLEOTIDE SEQUENCE [LARGE SCALE GENOMIC DNA]</scope>
    <source>
        <strain evidence="9 10">CBS 131958</strain>
    </source>
</reference>
<sequence>MSAARAFRPALAAARRTVAPRTAFRGYATPAGPDSKPPVALFGVDGTYASALYTAAAKQSTLDPTARAIASLLQVLKNEPRLQGLIGAPTLTQSDKSQIVAELEKHTGGADKSGTVKNFLSTLAQNNRLGLLQSACEKFGELISAGKGELELKVVSAQELDNRTLKRIEQAISKSEYSQGQKIKVTPKVDPSILGGLIVEIGERTIDTSVAAKVSRLNKLLQESV</sequence>
<dbReference type="SUPFAM" id="SSF47928">
    <property type="entry name" value="N-terminal domain of the delta subunit of the F1F0-ATP synthase"/>
    <property type="match status" value="1"/>
</dbReference>
<dbReference type="VEuPathDB" id="FungiDB:AB675_2318"/>
<keyword evidence="6" id="KW-0406">Ion transport</keyword>
<proteinExistence type="inferred from homology"/>
<dbReference type="InterPro" id="IPR000711">
    <property type="entry name" value="ATPase_OSCP/dsu"/>
</dbReference>
<dbReference type="Pfam" id="PF00213">
    <property type="entry name" value="OSCP"/>
    <property type="match status" value="1"/>
</dbReference>
<keyword evidence="5" id="KW-0375">Hydrogen ion transport</keyword>
<name>A0A0N1P1M2_9EURO</name>
<evidence type="ECO:0000256" key="6">
    <source>
        <dbReference type="ARBA" id="ARBA00023065"/>
    </source>
</evidence>
<evidence type="ECO:0000256" key="7">
    <source>
        <dbReference type="ARBA" id="ARBA00023136"/>
    </source>
</evidence>
<keyword evidence="7" id="KW-0472">Membrane</keyword>
<evidence type="ECO:0000256" key="2">
    <source>
        <dbReference type="ARBA" id="ARBA00007046"/>
    </source>
</evidence>
<dbReference type="InterPro" id="IPR020781">
    <property type="entry name" value="ATPase_OSCP/d_CS"/>
</dbReference>
<comment type="subcellular location">
    <subcellularLocation>
        <location evidence="1">Membrane</location>
    </subcellularLocation>
</comment>
<dbReference type="RefSeq" id="XP_018005049.1">
    <property type="nucleotide sequence ID" value="XM_018142280.1"/>
</dbReference>
<evidence type="ECO:0000256" key="3">
    <source>
        <dbReference type="ARBA" id="ARBA00014723"/>
    </source>
</evidence>
<dbReference type="GeneID" id="28734160"/>
<organism evidence="9 10">
    <name type="scientific">Cyphellophora attinorum</name>
    <dbReference type="NCBI Taxonomy" id="1664694"/>
    <lineage>
        <taxon>Eukaryota</taxon>
        <taxon>Fungi</taxon>
        <taxon>Dikarya</taxon>
        <taxon>Ascomycota</taxon>
        <taxon>Pezizomycotina</taxon>
        <taxon>Eurotiomycetes</taxon>
        <taxon>Chaetothyriomycetidae</taxon>
        <taxon>Chaetothyriales</taxon>
        <taxon>Cyphellophoraceae</taxon>
        <taxon>Cyphellophora</taxon>
    </lineage>
</organism>
<comment type="caution">
    <text evidence="9">The sequence shown here is derived from an EMBL/GenBank/DDBJ whole genome shotgun (WGS) entry which is preliminary data.</text>
</comment>
<evidence type="ECO:0000313" key="10">
    <source>
        <dbReference type="Proteomes" id="UP000038010"/>
    </source>
</evidence>
<accession>A0A0N1P1M2</accession>
<evidence type="ECO:0000256" key="8">
    <source>
        <dbReference type="ARBA" id="ARBA00023310"/>
    </source>
</evidence>
<gene>
    <name evidence="9" type="ORF">AB675_2318</name>
</gene>
<dbReference type="PANTHER" id="PTHR11910">
    <property type="entry name" value="ATP SYNTHASE DELTA CHAIN"/>
    <property type="match status" value="1"/>
</dbReference>
<dbReference type="Proteomes" id="UP000038010">
    <property type="component" value="Unassembled WGS sequence"/>
</dbReference>
<keyword evidence="8" id="KW-0066">ATP synthesis</keyword>
<dbReference type="AlphaFoldDB" id="A0A0N1P1M2"/>
<dbReference type="PROSITE" id="PS00389">
    <property type="entry name" value="ATPASE_DELTA"/>
    <property type="match status" value="1"/>
</dbReference>
<dbReference type="OrthoDB" id="1262810at2759"/>
<dbReference type="InterPro" id="IPR026015">
    <property type="entry name" value="ATP_synth_OSCP/delta_N_sf"/>
</dbReference>
<keyword evidence="10" id="KW-1185">Reference proteome</keyword>
<evidence type="ECO:0000256" key="1">
    <source>
        <dbReference type="ARBA" id="ARBA00004370"/>
    </source>
</evidence>
<evidence type="ECO:0000313" key="9">
    <source>
        <dbReference type="EMBL" id="KPI45086.1"/>
    </source>
</evidence>
<evidence type="ECO:0000256" key="5">
    <source>
        <dbReference type="ARBA" id="ARBA00022781"/>
    </source>
</evidence>
<dbReference type="PRINTS" id="PR00125">
    <property type="entry name" value="ATPASEDELTA"/>
</dbReference>
<dbReference type="NCBIfam" id="TIGR01145">
    <property type="entry name" value="ATP_synt_delta"/>
    <property type="match status" value="1"/>
</dbReference>
<dbReference type="STRING" id="1664694.A0A0N1P1M2"/>
<dbReference type="GO" id="GO:0016020">
    <property type="term" value="C:membrane"/>
    <property type="evidence" value="ECO:0007669"/>
    <property type="project" value="UniProtKB-SubCell"/>
</dbReference>
<comment type="similarity">
    <text evidence="2">Belongs to the ATPase delta chain family.</text>
</comment>
<protein>
    <recommendedName>
        <fullName evidence="3">ATP synthase subunit 5, mitochondrial</fullName>
    </recommendedName>
</protein>
<keyword evidence="4" id="KW-0813">Transport</keyword>
<dbReference type="HAMAP" id="MF_01416">
    <property type="entry name" value="ATP_synth_delta_bact"/>
    <property type="match status" value="1"/>
</dbReference>